<comment type="caution">
    <text evidence="1">The sequence shown here is derived from an EMBL/GenBank/DDBJ whole genome shotgun (WGS) entry which is preliminary data.</text>
</comment>
<dbReference type="Proteomes" id="UP000003807">
    <property type="component" value="Unassembled WGS sequence"/>
</dbReference>
<gene>
    <name evidence="1" type="ORF">HMPREF9289_0714</name>
</gene>
<protein>
    <submittedName>
        <fullName evidence="1">Uncharacterized protein</fullName>
    </submittedName>
</protein>
<dbReference type="EMBL" id="AEDP01000018">
    <property type="protein sequence ID" value="EFL54658.1"/>
    <property type="molecule type" value="Genomic_DNA"/>
</dbReference>
<dbReference type="RefSeq" id="WP_002839336.1">
    <property type="nucleotide sequence ID" value="NZ_AEDP01000018.1"/>
</dbReference>
<accession>E1KWH5</accession>
<organism evidence="1 2">
    <name type="scientific">Finegoldia magna BVS033A4</name>
    <dbReference type="NCBI Taxonomy" id="866773"/>
    <lineage>
        <taxon>Bacteria</taxon>
        <taxon>Bacillati</taxon>
        <taxon>Bacillota</taxon>
        <taxon>Tissierellia</taxon>
        <taxon>Tissierellales</taxon>
        <taxon>Peptoniphilaceae</taxon>
        <taxon>Finegoldia</taxon>
    </lineage>
</organism>
<proteinExistence type="predicted"/>
<evidence type="ECO:0000313" key="2">
    <source>
        <dbReference type="Proteomes" id="UP000003807"/>
    </source>
</evidence>
<name>E1KWH5_FINMA</name>
<evidence type="ECO:0000313" key="1">
    <source>
        <dbReference type="EMBL" id="EFL54658.1"/>
    </source>
</evidence>
<dbReference type="AlphaFoldDB" id="E1KWH5"/>
<reference evidence="1 2" key="1">
    <citation type="submission" date="2010-08" db="EMBL/GenBank/DDBJ databases">
        <authorList>
            <person name="Durkin A.S."/>
            <person name="Madupu R."/>
            <person name="Torralba M."/>
            <person name="Gillis M."/>
            <person name="Methe B."/>
            <person name="Sutton G."/>
            <person name="Nelson K.E."/>
        </authorList>
    </citation>
    <scope>NUCLEOTIDE SEQUENCE [LARGE SCALE GENOMIC DNA]</scope>
    <source>
        <strain evidence="1 2">BVS033A4</strain>
    </source>
</reference>
<sequence length="55" mass="6477">MKEKSVLVKMLAEKVISGEVKIEQIGNRLNFRKRVIAYVEYLKSLEHKEETNQEV</sequence>